<sequence length="68" mass="7544">MSKAQRLLAYALLSLVTSKPLASAPTMADISEEDEEADSKLKGHMNEDGAWCWREGCEGTFYGSSRRF</sequence>
<feature type="chain" id="PRO_5015320695" evidence="1">
    <location>
        <begin position="24"/>
        <end position="68"/>
    </location>
</feature>
<gene>
    <name evidence="2" type="ORF">PHLCEN_2v3946</name>
</gene>
<accession>A0A2R6Q7J2</accession>
<comment type="caution">
    <text evidence="2">The sequence shown here is derived from an EMBL/GenBank/DDBJ whole genome shotgun (WGS) entry which is preliminary data.</text>
</comment>
<reference evidence="2 3" key="1">
    <citation type="submission" date="2018-02" db="EMBL/GenBank/DDBJ databases">
        <title>Genome sequence of the basidiomycete white-rot fungus Phlebia centrifuga.</title>
        <authorList>
            <person name="Granchi Z."/>
            <person name="Peng M."/>
            <person name="de Vries R.P."/>
            <person name="Hilden K."/>
            <person name="Makela M.R."/>
            <person name="Grigoriev I."/>
            <person name="Riley R."/>
        </authorList>
    </citation>
    <scope>NUCLEOTIDE SEQUENCE [LARGE SCALE GENOMIC DNA]</scope>
    <source>
        <strain evidence="2 3">FBCC195</strain>
    </source>
</reference>
<proteinExistence type="predicted"/>
<feature type="signal peptide" evidence="1">
    <location>
        <begin position="1"/>
        <end position="23"/>
    </location>
</feature>
<keyword evidence="3" id="KW-1185">Reference proteome</keyword>
<dbReference type="STRING" id="98765.A0A2R6Q7J2"/>
<evidence type="ECO:0000313" key="3">
    <source>
        <dbReference type="Proteomes" id="UP000186601"/>
    </source>
</evidence>
<dbReference type="AlphaFoldDB" id="A0A2R6Q7J2"/>
<keyword evidence="1" id="KW-0732">Signal</keyword>
<dbReference type="EMBL" id="MLYV02000382">
    <property type="protein sequence ID" value="PSS03721.1"/>
    <property type="molecule type" value="Genomic_DNA"/>
</dbReference>
<protein>
    <submittedName>
        <fullName evidence="2">Uncharacterized protein</fullName>
    </submittedName>
</protein>
<evidence type="ECO:0000256" key="1">
    <source>
        <dbReference type="SAM" id="SignalP"/>
    </source>
</evidence>
<evidence type="ECO:0000313" key="2">
    <source>
        <dbReference type="EMBL" id="PSS03721.1"/>
    </source>
</evidence>
<name>A0A2R6Q7J2_9APHY</name>
<organism evidence="2 3">
    <name type="scientific">Hermanssonia centrifuga</name>
    <dbReference type="NCBI Taxonomy" id="98765"/>
    <lineage>
        <taxon>Eukaryota</taxon>
        <taxon>Fungi</taxon>
        <taxon>Dikarya</taxon>
        <taxon>Basidiomycota</taxon>
        <taxon>Agaricomycotina</taxon>
        <taxon>Agaricomycetes</taxon>
        <taxon>Polyporales</taxon>
        <taxon>Meruliaceae</taxon>
        <taxon>Hermanssonia</taxon>
    </lineage>
</organism>
<dbReference type="Proteomes" id="UP000186601">
    <property type="component" value="Unassembled WGS sequence"/>
</dbReference>